<name>B0DN81_LACBS</name>
<dbReference type="GeneID" id="6081051"/>
<dbReference type="Proteomes" id="UP000001194">
    <property type="component" value="Unassembled WGS sequence"/>
</dbReference>
<dbReference type="RefSeq" id="XP_001885395.1">
    <property type="nucleotide sequence ID" value="XM_001885360.1"/>
</dbReference>
<dbReference type="HOGENOM" id="CLU_2923044_0_0_1"/>
<gene>
    <name evidence="1" type="ORF">LACBIDRAFT_306515</name>
</gene>
<dbReference type="OrthoDB" id="10250660at2759"/>
<dbReference type="Gene3D" id="2.40.50.140">
    <property type="entry name" value="Nucleic acid-binding proteins"/>
    <property type="match status" value="1"/>
</dbReference>
<dbReference type="AlphaFoldDB" id="B0DN81"/>
<sequence length="73" mass="8594">MSREGRHPWAIVVPFALPSEKICVHTYRQGRLHSYDDLLEVITPNAEHRDDSRVLFAHAIIRHPARSKARRRR</sequence>
<dbReference type="STRING" id="486041.B0DN81"/>
<accession>B0DN81</accession>
<dbReference type="EMBL" id="DS547121">
    <property type="protein sequence ID" value="EDR03827.1"/>
    <property type="molecule type" value="Genomic_DNA"/>
</dbReference>
<dbReference type="InParanoid" id="B0DN81"/>
<dbReference type="KEGG" id="lbc:LACBIDRAFT_306515"/>
<evidence type="ECO:0000313" key="2">
    <source>
        <dbReference type="Proteomes" id="UP000001194"/>
    </source>
</evidence>
<evidence type="ECO:0000313" key="1">
    <source>
        <dbReference type="EMBL" id="EDR03827.1"/>
    </source>
</evidence>
<reference evidence="1 2" key="1">
    <citation type="journal article" date="2008" name="Nature">
        <title>The genome of Laccaria bicolor provides insights into mycorrhizal symbiosis.</title>
        <authorList>
            <person name="Martin F."/>
            <person name="Aerts A."/>
            <person name="Ahren D."/>
            <person name="Brun A."/>
            <person name="Danchin E.G.J."/>
            <person name="Duchaussoy F."/>
            <person name="Gibon J."/>
            <person name="Kohler A."/>
            <person name="Lindquist E."/>
            <person name="Pereda V."/>
            <person name="Salamov A."/>
            <person name="Shapiro H.J."/>
            <person name="Wuyts J."/>
            <person name="Blaudez D."/>
            <person name="Buee M."/>
            <person name="Brokstein P."/>
            <person name="Canbaeck B."/>
            <person name="Cohen D."/>
            <person name="Courty P.E."/>
            <person name="Coutinho P.M."/>
            <person name="Delaruelle C."/>
            <person name="Detter J.C."/>
            <person name="Deveau A."/>
            <person name="DiFazio S."/>
            <person name="Duplessis S."/>
            <person name="Fraissinet-Tachet L."/>
            <person name="Lucic E."/>
            <person name="Frey-Klett P."/>
            <person name="Fourrey C."/>
            <person name="Feussner I."/>
            <person name="Gay G."/>
            <person name="Grimwood J."/>
            <person name="Hoegger P.J."/>
            <person name="Jain P."/>
            <person name="Kilaru S."/>
            <person name="Labbe J."/>
            <person name="Lin Y.C."/>
            <person name="Legue V."/>
            <person name="Le Tacon F."/>
            <person name="Marmeisse R."/>
            <person name="Melayah D."/>
            <person name="Montanini B."/>
            <person name="Muratet M."/>
            <person name="Nehls U."/>
            <person name="Niculita-Hirzel H."/>
            <person name="Oudot-Le Secq M.P."/>
            <person name="Peter M."/>
            <person name="Quesneville H."/>
            <person name="Rajashekar B."/>
            <person name="Reich M."/>
            <person name="Rouhier N."/>
            <person name="Schmutz J."/>
            <person name="Yin T."/>
            <person name="Chalot M."/>
            <person name="Henrissat B."/>
            <person name="Kuees U."/>
            <person name="Lucas S."/>
            <person name="Van de Peer Y."/>
            <person name="Podila G.K."/>
            <person name="Polle A."/>
            <person name="Pukkila P.J."/>
            <person name="Richardson P.M."/>
            <person name="Rouze P."/>
            <person name="Sanders I.R."/>
            <person name="Stajich J.E."/>
            <person name="Tunlid A."/>
            <person name="Tuskan G."/>
            <person name="Grigoriev I.V."/>
        </authorList>
    </citation>
    <scope>NUCLEOTIDE SEQUENCE [LARGE SCALE GENOMIC DNA]</scope>
    <source>
        <strain evidence="2">S238N-H82 / ATCC MYA-4686</strain>
    </source>
</reference>
<keyword evidence="2" id="KW-1185">Reference proteome</keyword>
<organism evidence="2">
    <name type="scientific">Laccaria bicolor (strain S238N-H82 / ATCC MYA-4686)</name>
    <name type="common">Bicoloured deceiver</name>
    <name type="synonym">Laccaria laccata var. bicolor</name>
    <dbReference type="NCBI Taxonomy" id="486041"/>
    <lineage>
        <taxon>Eukaryota</taxon>
        <taxon>Fungi</taxon>
        <taxon>Dikarya</taxon>
        <taxon>Basidiomycota</taxon>
        <taxon>Agaricomycotina</taxon>
        <taxon>Agaricomycetes</taxon>
        <taxon>Agaricomycetidae</taxon>
        <taxon>Agaricales</taxon>
        <taxon>Agaricineae</taxon>
        <taxon>Hydnangiaceae</taxon>
        <taxon>Laccaria</taxon>
    </lineage>
</organism>
<dbReference type="InterPro" id="IPR012340">
    <property type="entry name" value="NA-bd_OB-fold"/>
</dbReference>
<protein>
    <submittedName>
        <fullName evidence="1">Predicted protein</fullName>
    </submittedName>
</protein>
<proteinExistence type="predicted"/>